<dbReference type="KEGG" id="bter:125385101"/>
<name>A0A9C6SJI1_BOMTE</name>
<protein>
    <submittedName>
        <fullName evidence="3">Chitin synthase chs-2-like</fullName>
    </submittedName>
</protein>
<feature type="transmembrane region" description="Helical" evidence="1">
    <location>
        <begin position="122"/>
        <end position="143"/>
    </location>
</feature>
<feature type="transmembrane region" description="Helical" evidence="1">
    <location>
        <begin position="66"/>
        <end position="85"/>
    </location>
</feature>
<reference evidence="3" key="1">
    <citation type="submission" date="2025-08" db="UniProtKB">
        <authorList>
            <consortium name="RefSeq"/>
        </authorList>
    </citation>
    <scope>IDENTIFICATION</scope>
</reference>
<keyword evidence="2" id="KW-1185">Reference proteome</keyword>
<organism evidence="2 3">
    <name type="scientific">Bombus terrestris</name>
    <name type="common">Buff-tailed bumblebee</name>
    <name type="synonym">Apis terrestris</name>
    <dbReference type="NCBI Taxonomy" id="30195"/>
    <lineage>
        <taxon>Eukaryota</taxon>
        <taxon>Metazoa</taxon>
        <taxon>Ecdysozoa</taxon>
        <taxon>Arthropoda</taxon>
        <taxon>Hexapoda</taxon>
        <taxon>Insecta</taxon>
        <taxon>Pterygota</taxon>
        <taxon>Neoptera</taxon>
        <taxon>Endopterygota</taxon>
        <taxon>Hymenoptera</taxon>
        <taxon>Apocrita</taxon>
        <taxon>Aculeata</taxon>
        <taxon>Apoidea</taxon>
        <taxon>Anthophila</taxon>
        <taxon>Apidae</taxon>
        <taxon>Bombus</taxon>
        <taxon>Bombus</taxon>
    </lineage>
</organism>
<accession>A0A9C6SJI1</accession>
<feature type="non-terminal residue" evidence="3">
    <location>
        <position position="1"/>
    </location>
</feature>
<evidence type="ECO:0000313" key="2">
    <source>
        <dbReference type="Proteomes" id="UP000835206"/>
    </source>
</evidence>
<dbReference type="OrthoDB" id="7612960at2759"/>
<feature type="transmembrane region" description="Helical" evidence="1">
    <location>
        <begin position="38"/>
        <end position="59"/>
    </location>
</feature>
<gene>
    <name evidence="3" type="primary">LOC125385101</name>
</gene>
<evidence type="ECO:0000256" key="1">
    <source>
        <dbReference type="SAM" id="Phobius"/>
    </source>
</evidence>
<sequence length="221" mass="26043">IQEFFEFLGQNEYNIELIKLSNKDNIIDTIIDTTSAPLYTFLLQIFCAFIIYQVAIIAYKTQMHKFGFALPISLITPGTILLIMISCVSREENSCAFHNLIPDYLFLNTPKYNSMTEFLLNWRIWCWIIWWLSQIWITVQIWIGEKGRLAPIEKIFYHSSYDAFLIDQFLGLNKRRHENYHVVEEVESSDSIREFEVLLCLVFQNKSLFNCCFLAETFISG</sequence>
<dbReference type="Proteomes" id="UP000835206">
    <property type="component" value="Chromosome 1"/>
</dbReference>
<keyword evidence="1" id="KW-1133">Transmembrane helix</keyword>
<proteinExistence type="predicted"/>
<keyword evidence="1" id="KW-0472">Membrane</keyword>
<dbReference type="AlphaFoldDB" id="A0A9C6SJI1"/>
<dbReference type="GeneID" id="125385101"/>
<evidence type="ECO:0000313" key="3">
    <source>
        <dbReference type="RefSeq" id="XP_048261807.1"/>
    </source>
</evidence>
<keyword evidence="1" id="KW-0812">Transmembrane</keyword>
<dbReference type="RefSeq" id="XP_048261807.1">
    <property type="nucleotide sequence ID" value="XM_048405850.1"/>
</dbReference>